<dbReference type="EMBL" id="JAEMWU010000001">
    <property type="protein sequence ID" value="MBN8204863.1"/>
    <property type="molecule type" value="Genomic_DNA"/>
</dbReference>
<dbReference type="PROSITE" id="PS50893">
    <property type="entry name" value="ABC_TRANSPORTER_2"/>
    <property type="match status" value="1"/>
</dbReference>
<evidence type="ECO:0000256" key="1">
    <source>
        <dbReference type="ARBA" id="ARBA00005417"/>
    </source>
</evidence>
<dbReference type="Pfam" id="PF00005">
    <property type="entry name" value="ABC_tran"/>
    <property type="match status" value="1"/>
</dbReference>
<dbReference type="FunFam" id="3.40.50.300:FF:000016">
    <property type="entry name" value="Oligopeptide ABC transporter ATP-binding component"/>
    <property type="match status" value="1"/>
</dbReference>
<dbReference type="PANTHER" id="PTHR43776:SF7">
    <property type="entry name" value="D,D-DIPEPTIDE TRANSPORT ATP-BINDING PROTEIN DDPF-RELATED"/>
    <property type="match status" value="1"/>
</dbReference>
<accession>A0A939IUQ0</accession>
<dbReference type="RefSeq" id="WP_206822658.1">
    <property type="nucleotide sequence ID" value="NZ_JAEMWU010000001.1"/>
</dbReference>
<comment type="caution">
    <text evidence="6">The sequence shown here is derived from an EMBL/GenBank/DDBJ whole genome shotgun (WGS) entry which is preliminary data.</text>
</comment>
<organism evidence="6 7">
    <name type="scientific">Microbacterium esteraromaticum</name>
    <dbReference type="NCBI Taxonomy" id="57043"/>
    <lineage>
        <taxon>Bacteria</taxon>
        <taxon>Bacillati</taxon>
        <taxon>Actinomycetota</taxon>
        <taxon>Actinomycetes</taxon>
        <taxon>Micrococcales</taxon>
        <taxon>Microbacteriaceae</taxon>
        <taxon>Microbacterium</taxon>
    </lineage>
</organism>
<dbReference type="Proteomes" id="UP000664385">
    <property type="component" value="Unassembled WGS sequence"/>
</dbReference>
<evidence type="ECO:0000256" key="2">
    <source>
        <dbReference type="ARBA" id="ARBA00022448"/>
    </source>
</evidence>
<dbReference type="InterPro" id="IPR003593">
    <property type="entry name" value="AAA+_ATPase"/>
</dbReference>
<dbReference type="InterPro" id="IPR027417">
    <property type="entry name" value="P-loop_NTPase"/>
</dbReference>
<comment type="similarity">
    <text evidence="1">Belongs to the ABC transporter superfamily.</text>
</comment>
<proteinExistence type="inferred from homology"/>
<sequence>MSLVDPILECESLVKTYKGPWSKGKRRNVDALHDVSLQVRAGATLGIVGESGSGKSTLGRLLINLETPTSGSVRFRGRELRGGGRREALEMRKQLQIVFQDPYESLNPRLRVGDALTEALEIQTRMTRRERRAKALDFLARVGLSAEDFAKFPHQFSGGQRQRVCIARALIVDPALVVCDEAVSALDVSIQASILELLGELQRDLGLTYVFISHDLGVIKNIADDVVVMQSGRVVERGTVNQIFASPQTDYTRELLDAAPIVDPHSTRYR</sequence>
<dbReference type="SUPFAM" id="SSF52540">
    <property type="entry name" value="P-loop containing nucleoside triphosphate hydrolases"/>
    <property type="match status" value="1"/>
</dbReference>
<dbReference type="CDD" id="cd03257">
    <property type="entry name" value="ABC_NikE_OppD_transporters"/>
    <property type="match status" value="1"/>
</dbReference>
<dbReference type="InterPro" id="IPR050319">
    <property type="entry name" value="ABC_transp_ATP-bind"/>
</dbReference>
<gene>
    <name evidence="6" type="ORF">JF543_02690</name>
</gene>
<keyword evidence="3" id="KW-0547">Nucleotide-binding</keyword>
<dbReference type="InterPro" id="IPR003439">
    <property type="entry name" value="ABC_transporter-like_ATP-bd"/>
</dbReference>
<evidence type="ECO:0000313" key="7">
    <source>
        <dbReference type="Proteomes" id="UP000664385"/>
    </source>
</evidence>
<dbReference type="InterPro" id="IPR017871">
    <property type="entry name" value="ABC_transporter-like_CS"/>
</dbReference>
<evidence type="ECO:0000259" key="5">
    <source>
        <dbReference type="PROSITE" id="PS50893"/>
    </source>
</evidence>
<evidence type="ECO:0000256" key="3">
    <source>
        <dbReference type="ARBA" id="ARBA00022741"/>
    </source>
</evidence>
<name>A0A939IUQ0_9MICO</name>
<keyword evidence="2" id="KW-0813">Transport</keyword>
<reference evidence="6" key="1">
    <citation type="submission" date="2020-12" db="EMBL/GenBank/DDBJ databases">
        <title>PHA producing bacteria isolated from mangrove.</title>
        <authorList>
            <person name="Zheng W."/>
            <person name="Yu S."/>
            <person name="Huang Y."/>
        </authorList>
    </citation>
    <scope>NUCLEOTIDE SEQUENCE</scope>
    <source>
        <strain evidence="6">GN8-5</strain>
    </source>
</reference>
<dbReference type="GO" id="GO:0005524">
    <property type="term" value="F:ATP binding"/>
    <property type="evidence" value="ECO:0007669"/>
    <property type="project" value="UniProtKB-KW"/>
</dbReference>
<dbReference type="Gene3D" id="3.40.50.300">
    <property type="entry name" value="P-loop containing nucleotide triphosphate hydrolases"/>
    <property type="match status" value="1"/>
</dbReference>
<dbReference type="GO" id="GO:0055085">
    <property type="term" value="P:transmembrane transport"/>
    <property type="evidence" value="ECO:0007669"/>
    <property type="project" value="UniProtKB-ARBA"/>
</dbReference>
<dbReference type="AlphaFoldDB" id="A0A939IUQ0"/>
<evidence type="ECO:0000313" key="6">
    <source>
        <dbReference type="EMBL" id="MBN8204863.1"/>
    </source>
</evidence>
<evidence type="ECO:0000256" key="4">
    <source>
        <dbReference type="ARBA" id="ARBA00022840"/>
    </source>
</evidence>
<dbReference type="SMART" id="SM00382">
    <property type="entry name" value="AAA"/>
    <property type="match status" value="1"/>
</dbReference>
<dbReference type="PANTHER" id="PTHR43776">
    <property type="entry name" value="TRANSPORT ATP-BINDING PROTEIN"/>
    <property type="match status" value="1"/>
</dbReference>
<protein>
    <submittedName>
        <fullName evidence="6">ABC transporter ATP-binding protein</fullName>
    </submittedName>
</protein>
<dbReference type="PROSITE" id="PS00211">
    <property type="entry name" value="ABC_TRANSPORTER_1"/>
    <property type="match status" value="1"/>
</dbReference>
<dbReference type="GO" id="GO:0016887">
    <property type="term" value="F:ATP hydrolysis activity"/>
    <property type="evidence" value="ECO:0007669"/>
    <property type="project" value="InterPro"/>
</dbReference>
<feature type="domain" description="ABC transporter" evidence="5">
    <location>
        <begin position="8"/>
        <end position="256"/>
    </location>
</feature>
<keyword evidence="4 6" id="KW-0067">ATP-binding</keyword>